<dbReference type="RefSeq" id="XP_023176870.2">
    <property type="nucleotide sequence ID" value="XM_023321102.2"/>
</dbReference>
<proteinExistence type="inferred from homology"/>
<comment type="similarity">
    <text evidence="1">Belongs to the enoyl-CoA hydratase/isomerase family.</text>
</comment>
<dbReference type="KEGG" id="dhe:111603495"/>
<dbReference type="SUPFAM" id="SSF52096">
    <property type="entry name" value="ClpP/crotonase"/>
    <property type="match status" value="1"/>
</dbReference>
<sequence length="343" mass="37454">MKTSILTLHSTKRLVMLAVMHKLFTFSRFRTCKDLCNSAQKFSLSAVHYADTTDSKAPSILVEKDANITLIGINREQQRNSIDAATAAQLSQAIHQFEADDTSPVGVLYGVGGSFSAGYDLKELEAEAQRGSLDFLLRREGSVGPTRRHLRKPIICGISGFCVASGLELALLCDLRVMEDTAVVGFFNRRLGVPLSDGGTVRLAAAVGYSNAVDIIETGRRVYANEALRIGLVNRIVATGTALGQAVNLAFSIAKFPMASLLHDRNATLDNANVYARPGFYAAINNEIMQVSAAMVADMQEGVKRFKTSETKGPKTNAWHIKEKSIPDWEKAEIEIEQQKEKT</sequence>
<evidence type="ECO:0000313" key="2">
    <source>
        <dbReference type="Proteomes" id="UP000504633"/>
    </source>
</evidence>
<keyword evidence="2" id="KW-1185">Reference proteome</keyword>
<evidence type="ECO:0000256" key="1">
    <source>
        <dbReference type="ARBA" id="ARBA00005254"/>
    </source>
</evidence>
<dbReference type="PANTHER" id="PTHR43802:SF1">
    <property type="entry name" value="IP11341P-RELATED"/>
    <property type="match status" value="1"/>
</dbReference>
<protein>
    <submittedName>
        <fullName evidence="3">Uncharacterized protein LOC111603495</fullName>
    </submittedName>
</protein>
<reference evidence="3" key="1">
    <citation type="submission" date="2025-08" db="UniProtKB">
        <authorList>
            <consortium name="RefSeq"/>
        </authorList>
    </citation>
    <scope>IDENTIFICATION</scope>
    <source>
        <strain evidence="3">15085-1641.00</strain>
        <tissue evidence="3">Whole body</tissue>
    </source>
</reference>
<dbReference type="OrthoDB" id="448450at2759"/>
<dbReference type="GeneID" id="111603495"/>
<organism evidence="2 3">
    <name type="scientific">Drosophila hydei</name>
    <name type="common">Fruit fly</name>
    <dbReference type="NCBI Taxonomy" id="7224"/>
    <lineage>
        <taxon>Eukaryota</taxon>
        <taxon>Metazoa</taxon>
        <taxon>Ecdysozoa</taxon>
        <taxon>Arthropoda</taxon>
        <taxon>Hexapoda</taxon>
        <taxon>Insecta</taxon>
        <taxon>Pterygota</taxon>
        <taxon>Neoptera</taxon>
        <taxon>Endopterygota</taxon>
        <taxon>Diptera</taxon>
        <taxon>Brachycera</taxon>
        <taxon>Muscomorpha</taxon>
        <taxon>Ephydroidea</taxon>
        <taxon>Drosophilidae</taxon>
        <taxon>Drosophila</taxon>
    </lineage>
</organism>
<dbReference type="Gene3D" id="3.90.226.10">
    <property type="entry name" value="2-enoyl-CoA Hydratase, Chain A, domain 1"/>
    <property type="match status" value="1"/>
</dbReference>
<name>A0A6J1MCE0_DROHY</name>
<dbReference type="InterPro" id="IPR001753">
    <property type="entry name" value="Enoyl-CoA_hydra/iso"/>
</dbReference>
<dbReference type="PANTHER" id="PTHR43802">
    <property type="entry name" value="ENOYL-COA HYDRATASE"/>
    <property type="match status" value="1"/>
</dbReference>
<dbReference type="OMA" id="PKTDSWH"/>
<dbReference type="Pfam" id="PF00378">
    <property type="entry name" value="ECH_1"/>
    <property type="match status" value="1"/>
</dbReference>
<dbReference type="InterPro" id="IPR029045">
    <property type="entry name" value="ClpP/crotonase-like_dom_sf"/>
</dbReference>
<dbReference type="Proteomes" id="UP000504633">
    <property type="component" value="Unplaced"/>
</dbReference>
<dbReference type="AlphaFoldDB" id="A0A6J1MCE0"/>
<evidence type="ECO:0000313" key="3">
    <source>
        <dbReference type="RefSeq" id="XP_023176870.2"/>
    </source>
</evidence>
<dbReference type="CDD" id="cd06558">
    <property type="entry name" value="crotonase-like"/>
    <property type="match status" value="1"/>
</dbReference>
<accession>A0A6J1MCE0</accession>
<gene>
    <name evidence="3" type="primary">LOC111603495</name>
</gene>